<evidence type="ECO:0000313" key="1">
    <source>
        <dbReference type="EMBL" id="GBN82829.1"/>
    </source>
</evidence>
<dbReference type="Proteomes" id="UP000499080">
    <property type="component" value="Unassembled WGS sequence"/>
</dbReference>
<sequence>MSQGVKSFYRTEIAHPVIDTALNTIDERFKENELDIFRSLKDVTCSNPSKIIKIASVQKASETYDLDMEKNKGGDTNFSENVQKIHRLFARNIHGDNRTEEKMQFSC</sequence>
<accession>A0A4Y2S3T2</accession>
<evidence type="ECO:0000313" key="5">
    <source>
        <dbReference type="Proteomes" id="UP000499080"/>
    </source>
</evidence>
<name>A0A4Y2S3T2_ARAVE</name>
<dbReference type="EMBL" id="BGPR01019758">
    <property type="protein sequence ID" value="GBN82854.1"/>
    <property type="molecule type" value="Genomic_DNA"/>
</dbReference>
<comment type="caution">
    <text evidence="2">The sequence shown here is derived from an EMBL/GenBank/DDBJ whole genome shotgun (WGS) entry which is preliminary data.</text>
</comment>
<dbReference type="OrthoDB" id="6500749at2759"/>
<dbReference type="EMBL" id="BGPR01019747">
    <property type="protein sequence ID" value="GBN82829.1"/>
    <property type="molecule type" value="Genomic_DNA"/>
</dbReference>
<proteinExistence type="predicted"/>
<keyword evidence="5" id="KW-1185">Reference proteome</keyword>
<evidence type="ECO:0000313" key="3">
    <source>
        <dbReference type="EMBL" id="GBN83529.1"/>
    </source>
</evidence>
<dbReference type="EMBL" id="BGPR01019993">
    <property type="protein sequence ID" value="GBN83534.1"/>
    <property type="molecule type" value="Genomic_DNA"/>
</dbReference>
<gene>
    <name evidence="1" type="ORF">AVEN_148872_1</name>
    <name evidence="4" type="ORF">AVEN_190122_1</name>
    <name evidence="3" type="ORF">AVEN_223691_1</name>
    <name evidence="2" type="ORF">AVEN_65538_1</name>
</gene>
<dbReference type="AlphaFoldDB" id="A0A4Y2S3T2"/>
<organism evidence="2 5">
    <name type="scientific">Araneus ventricosus</name>
    <name type="common">Orbweaver spider</name>
    <name type="synonym">Epeira ventricosa</name>
    <dbReference type="NCBI Taxonomy" id="182803"/>
    <lineage>
        <taxon>Eukaryota</taxon>
        <taxon>Metazoa</taxon>
        <taxon>Ecdysozoa</taxon>
        <taxon>Arthropoda</taxon>
        <taxon>Chelicerata</taxon>
        <taxon>Arachnida</taxon>
        <taxon>Araneae</taxon>
        <taxon>Araneomorphae</taxon>
        <taxon>Entelegynae</taxon>
        <taxon>Araneoidea</taxon>
        <taxon>Araneidae</taxon>
        <taxon>Araneus</taxon>
    </lineage>
</organism>
<evidence type="ECO:0000313" key="4">
    <source>
        <dbReference type="EMBL" id="GBN83534.1"/>
    </source>
</evidence>
<reference evidence="2 5" key="1">
    <citation type="journal article" date="2019" name="Sci. Rep.">
        <title>Orb-weaving spider Araneus ventricosus genome elucidates the spidroin gene catalogue.</title>
        <authorList>
            <person name="Kono N."/>
            <person name="Nakamura H."/>
            <person name="Ohtoshi R."/>
            <person name="Moran D.A.P."/>
            <person name="Shinohara A."/>
            <person name="Yoshida Y."/>
            <person name="Fujiwara M."/>
            <person name="Mori M."/>
            <person name="Tomita M."/>
            <person name="Arakawa K."/>
        </authorList>
    </citation>
    <scope>NUCLEOTIDE SEQUENCE [LARGE SCALE GENOMIC DNA]</scope>
</reference>
<protein>
    <submittedName>
        <fullName evidence="2">Uncharacterized protein</fullName>
    </submittedName>
</protein>
<evidence type="ECO:0000313" key="2">
    <source>
        <dbReference type="EMBL" id="GBN82854.1"/>
    </source>
</evidence>
<dbReference type="EMBL" id="BGPR01019991">
    <property type="protein sequence ID" value="GBN83529.1"/>
    <property type="molecule type" value="Genomic_DNA"/>
</dbReference>